<dbReference type="RefSeq" id="WP_119937150.1">
    <property type="nucleotide sequence ID" value="NZ_CP043342.1"/>
</dbReference>
<keyword evidence="1" id="KW-1133">Transmembrane helix</keyword>
<reference evidence="2 3" key="1">
    <citation type="submission" date="2018-12" db="EMBL/GenBank/DDBJ databases">
        <title>The Genome Submission of two Enterobacter spp. strains.</title>
        <authorList>
            <person name="Wu W."/>
            <person name="Wei L."/>
            <person name="Feng Y."/>
            <person name="Zong Z."/>
        </authorList>
    </citation>
    <scope>NUCLEOTIDE SEQUENCE [LARGE SCALE GENOMIC DNA]</scope>
    <source>
        <strain evidence="2 3">WCHEHu045002</strain>
    </source>
</reference>
<evidence type="ECO:0000313" key="2">
    <source>
        <dbReference type="EMBL" id="RSK65150.1"/>
    </source>
</evidence>
<dbReference type="EMBL" id="RWHU01000007">
    <property type="protein sequence ID" value="RSK65150.1"/>
    <property type="molecule type" value="Genomic_DNA"/>
</dbReference>
<organism evidence="2 3">
    <name type="scientific">Enterobacter huaxiensis</name>
    <dbReference type="NCBI Taxonomy" id="2494702"/>
    <lineage>
        <taxon>Bacteria</taxon>
        <taxon>Pseudomonadati</taxon>
        <taxon>Pseudomonadota</taxon>
        <taxon>Gammaproteobacteria</taxon>
        <taxon>Enterobacterales</taxon>
        <taxon>Enterobacteriaceae</taxon>
        <taxon>Enterobacter</taxon>
    </lineage>
</organism>
<dbReference type="OrthoDB" id="6631348at2"/>
<proteinExistence type="predicted"/>
<accession>A0A428LLA4</accession>
<keyword evidence="1" id="KW-0472">Membrane</keyword>
<dbReference type="AlphaFoldDB" id="A0A428LLA4"/>
<evidence type="ECO:0000313" key="3">
    <source>
        <dbReference type="Proteomes" id="UP000276389"/>
    </source>
</evidence>
<evidence type="ECO:0008006" key="4">
    <source>
        <dbReference type="Google" id="ProtNLM"/>
    </source>
</evidence>
<feature type="transmembrane region" description="Helical" evidence="1">
    <location>
        <begin position="50"/>
        <end position="75"/>
    </location>
</feature>
<gene>
    <name evidence="2" type="ORF">EJE24_17560</name>
</gene>
<feature type="transmembrane region" description="Helical" evidence="1">
    <location>
        <begin position="22"/>
        <end position="43"/>
    </location>
</feature>
<sequence>MVWPVKIIPPGDKIPELKWKRWFFPFLCFFIILVMAWIIINIIGTADNNLINLLSLLSFLFFFAYILALSVRVYYYGVCLSEFELREKNKEITRGKWTEWASDKFNVFAYALFLPSEISLLKIASSQPVEILKEQKLKLFGYNNDAYTEEQLIYELLASVRGELIRLQKLCVFDIIFTYGSSSVSYSMFKECWNAVGFSDKYLNNYYYWNDSFEETFDALSGIDLNRVAVIISANVEGIDGYCPNSTEFASILLVTHQEQLPKNKNYSAALRTLKCEKNLAKQEFIHMVTYQPDVLRTIKVLLSNMSVNEALSLSEIIIGSYLSSDAGWEYETQHLDLFLGKLGDASFWLVFTLSLFISEKNNKPVLMVASVGDDYVFNVFKQFDCREH</sequence>
<protein>
    <recommendedName>
        <fullName evidence="4">Type VI secretion protein</fullName>
    </recommendedName>
</protein>
<evidence type="ECO:0000256" key="1">
    <source>
        <dbReference type="SAM" id="Phobius"/>
    </source>
</evidence>
<comment type="caution">
    <text evidence="2">The sequence shown here is derived from an EMBL/GenBank/DDBJ whole genome shotgun (WGS) entry which is preliminary data.</text>
</comment>
<dbReference type="Proteomes" id="UP000276389">
    <property type="component" value="Unassembled WGS sequence"/>
</dbReference>
<keyword evidence="1" id="KW-0812">Transmembrane</keyword>
<name>A0A428LLA4_9ENTR</name>